<accession>A0A504YW33</accession>
<organism evidence="3 4">
    <name type="scientific">Fasciola gigantica</name>
    <name type="common">Giant liver fluke</name>
    <dbReference type="NCBI Taxonomy" id="46835"/>
    <lineage>
        <taxon>Eukaryota</taxon>
        <taxon>Metazoa</taxon>
        <taxon>Spiralia</taxon>
        <taxon>Lophotrochozoa</taxon>
        <taxon>Platyhelminthes</taxon>
        <taxon>Trematoda</taxon>
        <taxon>Digenea</taxon>
        <taxon>Plagiorchiida</taxon>
        <taxon>Echinostomata</taxon>
        <taxon>Echinostomatoidea</taxon>
        <taxon>Fasciolidae</taxon>
        <taxon>Fasciola</taxon>
    </lineage>
</organism>
<keyword evidence="1" id="KW-0472">Membrane</keyword>
<evidence type="ECO:0000313" key="4">
    <source>
        <dbReference type="Proteomes" id="UP000316759"/>
    </source>
</evidence>
<dbReference type="PROSITE" id="PS50076">
    <property type="entry name" value="DNAJ_2"/>
    <property type="match status" value="1"/>
</dbReference>
<dbReference type="PANTHER" id="PTHR44873:SF1">
    <property type="entry name" value="DNAJ HOMOLOG SUBFAMILY C MEMBER 30, MITOCHONDRIAL"/>
    <property type="match status" value="1"/>
</dbReference>
<dbReference type="SMART" id="SM00271">
    <property type="entry name" value="DnaJ"/>
    <property type="match status" value="1"/>
</dbReference>
<keyword evidence="1" id="KW-1133">Transmembrane helix</keyword>
<feature type="domain" description="J" evidence="2">
    <location>
        <begin position="33"/>
        <end position="97"/>
    </location>
</feature>
<dbReference type="PRINTS" id="PR00625">
    <property type="entry name" value="JDOMAIN"/>
</dbReference>
<dbReference type="AlphaFoldDB" id="A0A504YW33"/>
<feature type="transmembrane region" description="Helical" evidence="1">
    <location>
        <begin position="164"/>
        <end position="182"/>
    </location>
</feature>
<dbReference type="CDD" id="cd06257">
    <property type="entry name" value="DnaJ"/>
    <property type="match status" value="1"/>
</dbReference>
<keyword evidence="1" id="KW-0812">Transmembrane</keyword>
<comment type="caution">
    <text evidence="3">The sequence shown here is derived from an EMBL/GenBank/DDBJ whole genome shotgun (WGS) entry which is preliminary data.</text>
</comment>
<dbReference type="SUPFAM" id="SSF46565">
    <property type="entry name" value="Chaperone J-domain"/>
    <property type="match status" value="1"/>
</dbReference>
<proteinExistence type="predicted"/>
<name>A0A504YW33_FASGI</name>
<protein>
    <submittedName>
        <fullName evidence="3">Chaperone protein DnaJ</fullName>
    </submittedName>
</protein>
<dbReference type="PROSITE" id="PS00636">
    <property type="entry name" value="DNAJ_1"/>
    <property type="match status" value="1"/>
</dbReference>
<dbReference type="InterPro" id="IPR018253">
    <property type="entry name" value="DnaJ_domain_CS"/>
</dbReference>
<dbReference type="STRING" id="46835.A0A504YW33"/>
<dbReference type="PANTHER" id="PTHR44873">
    <property type="entry name" value="DNAJ HOMOLOG SUBFAMILY C MEMBER 30, MITOCHONDRIAL"/>
    <property type="match status" value="1"/>
</dbReference>
<dbReference type="Gene3D" id="1.10.287.110">
    <property type="entry name" value="DnaJ domain"/>
    <property type="match status" value="1"/>
</dbReference>
<dbReference type="InterPro" id="IPR036869">
    <property type="entry name" value="J_dom_sf"/>
</dbReference>
<evidence type="ECO:0000259" key="2">
    <source>
        <dbReference type="PROSITE" id="PS50076"/>
    </source>
</evidence>
<dbReference type="InterPro" id="IPR053025">
    <property type="entry name" value="Mito_ATP_Synthase-Asso"/>
</dbReference>
<dbReference type="Proteomes" id="UP000316759">
    <property type="component" value="Unassembled WGS sequence"/>
</dbReference>
<keyword evidence="4" id="KW-1185">Reference proteome</keyword>
<dbReference type="Pfam" id="PF00226">
    <property type="entry name" value="DnaJ"/>
    <property type="match status" value="1"/>
</dbReference>
<dbReference type="EMBL" id="SUNJ01004713">
    <property type="protein sequence ID" value="TPP64211.1"/>
    <property type="molecule type" value="Genomic_DNA"/>
</dbReference>
<reference evidence="3 4" key="1">
    <citation type="submission" date="2019-04" db="EMBL/GenBank/DDBJ databases">
        <title>Annotation for the trematode Fasciola gigantica.</title>
        <authorList>
            <person name="Choi Y.-J."/>
        </authorList>
    </citation>
    <scope>NUCLEOTIDE SEQUENCE [LARGE SCALE GENOMIC DNA]</scope>
    <source>
        <strain evidence="3">Uganda_cow_1</strain>
    </source>
</reference>
<gene>
    <name evidence="3" type="ORF">FGIG_06232</name>
</gene>
<evidence type="ECO:0000313" key="3">
    <source>
        <dbReference type="EMBL" id="TPP64211.1"/>
    </source>
</evidence>
<dbReference type="OrthoDB" id="376357at2759"/>
<sequence length="200" mass="23015">MVFLLEKLFRAAPRISRFPLASRMYAVKASSGSLYKMFGLKQDCTHQDIKEAFYRLSKLCHPDVTNDPSSRAKFQELARAYEVLGNPQKRKDYDRGLVNPSGSTSQFTGAGEYAFSADAMCTDDNFSSFYVKHYNRALNEAWFRQCDPEIIKTALEYREDKHNFVMVVYVVVFSGLVLGFFWTKLVEEPIRLIESPKSEK</sequence>
<dbReference type="InterPro" id="IPR001623">
    <property type="entry name" value="DnaJ_domain"/>
</dbReference>
<evidence type="ECO:0000256" key="1">
    <source>
        <dbReference type="SAM" id="Phobius"/>
    </source>
</evidence>